<gene>
    <name evidence="2" type="ordered locus">XNC1_1947</name>
</gene>
<dbReference type="PROSITE" id="PS51257">
    <property type="entry name" value="PROKAR_LIPOPROTEIN"/>
    <property type="match status" value="1"/>
</dbReference>
<name>D3VDU0_XENNA</name>
<sequence>MSRKLLLLFILATAGCSIGKVPTDNLTLLSNNSLCRALGENADNGDITFRILNEIASREGSIDTEECHSIEVFAKNQTSFGLMNSWPNRGIDKMNDQITRDIQQMVADGKL</sequence>
<accession>D3VDU0</accession>
<keyword evidence="3" id="KW-1185">Reference proteome</keyword>
<organism evidence="2 3">
    <name type="scientific">Xenorhabdus nematophila (strain ATCC 19061 / DSM 3370 / CCUG 14189 / LMG 1036 / NCIMB 9965 / AN6)</name>
    <dbReference type="NCBI Taxonomy" id="406817"/>
    <lineage>
        <taxon>Bacteria</taxon>
        <taxon>Pseudomonadati</taxon>
        <taxon>Pseudomonadota</taxon>
        <taxon>Gammaproteobacteria</taxon>
        <taxon>Enterobacterales</taxon>
        <taxon>Morganellaceae</taxon>
        <taxon>Xenorhabdus</taxon>
    </lineage>
</organism>
<evidence type="ECO:0000313" key="2">
    <source>
        <dbReference type="EMBL" id="CBJ90007.1"/>
    </source>
</evidence>
<feature type="signal peptide" evidence="1">
    <location>
        <begin position="1"/>
        <end position="19"/>
    </location>
</feature>
<reference evidence="2 3" key="1">
    <citation type="journal article" date="2011" name="PLoS ONE">
        <title>The entomopathogenic bacterial endosymbionts xenorhabdus and photorhabdus: convergent lifestyles from divergent genomes.</title>
        <authorList>
            <person name="Chaston J.M."/>
            <person name="Suen G."/>
            <person name="Tucker S.L."/>
            <person name="Andersen A.W."/>
            <person name="Bhasin A."/>
            <person name="Bode E."/>
            <person name="Bode H.B."/>
            <person name="Brachmann A.O."/>
            <person name="Cowles C.E."/>
            <person name="Cowles K.N."/>
            <person name="Darby C."/>
            <person name="de Leon L."/>
            <person name="Drace K."/>
            <person name="Du Z."/>
            <person name="Givaudan A."/>
            <person name="Herbert Tran E.E."/>
            <person name="Jewell K.A."/>
            <person name="Knack J.J."/>
            <person name="Krasomil-Osterfeld K.C."/>
            <person name="Kukor R."/>
            <person name="Lanois A."/>
            <person name="Latreille P."/>
            <person name="Leimgruber N.K."/>
            <person name="Lipke C.M."/>
            <person name="Liu R."/>
            <person name="Lu X."/>
            <person name="Martens E.C."/>
            <person name="Marri P.R."/>
            <person name="Medigue C."/>
            <person name="Menard M.L."/>
            <person name="Miller N.M."/>
            <person name="Morales-Soto N."/>
            <person name="Norton S."/>
            <person name="Ogier J.C."/>
            <person name="Orchard S.S."/>
            <person name="Park D."/>
            <person name="Park Y."/>
            <person name="Qurollo B.A."/>
            <person name="Sugar D.R."/>
            <person name="Richards G.R."/>
            <person name="Rouy Z."/>
            <person name="Slominski B."/>
            <person name="Slominski K."/>
            <person name="Snyder H."/>
            <person name="Tjaden B.C."/>
            <person name="van der Hoeven R."/>
            <person name="Welch R.D."/>
            <person name="Wheeler C."/>
            <person name="Xiang B."/>
            <person name="Barbazuk B."/>
            <person name="Gaudriault S."/>
            <person name="Goodner B."/>
            <person name="Slater S.C."/>
            <person name="Forst S."/>
            <person name="Goldman B.S."/>
            <person name="Goodrich-Blair H."/>
        </authorList>
    </citation>
    <scope>NUCLEOTIDE SEQUENCE [LARGE SCALE GENOMIC DNA]</scope>
    <source>
        <strain evidence="3">ATCC 19061 / DSM 3370 / CCUG 14189 / LMG 1036 / NCIMB 9965 / AN6</strain>
    </source>
</reference>
<feature type="chain" id="PRO_5003051974" description="Lipoprotein" evidence="1">
    <location>
        <begin position="20"/>
        <end position="111"/>
    </location>
</feature>
<dbReference type="HOGENOM" id="CLU_2157417_0_0_6"/>
<dbReference type="AlphaFoldDB" id="D3VDU0"/>
<dbReference type="GeneID" id="24904839"/>
<dbReference type="KEGG" id="xne:XNC1_1947"/>
<proteinExistence type="predicted"/>
<protein>
    <recommendedName>
        <fullName evidence="4">Lipoprotein</fullName>
    </recommendedName>
</protein>
<dbReference type="Proteomes" id="UP000008075">
    <property type="component" value="Chromosome"/>
</dbReference>
<dbReference type="RefSeq" id="WP_013184149.1">
    <property type="nucleotide sequence ID" value="NC_014228.1"/>
</dbReference>
<dbReference type="EMBL" id="FN667742">
    <property type="protein sequence ID" value="CBJ90007.1"/>
    <property type="molecule type" value="Genomic_DNA"/>
</dbReference>
<evidence type="ECO:0000313" key="3">
    <source>
        <dbReference type="Proteomes" id="UP000008075"/>
    </source>
</evidence>
<keyword evidence="1" id="KW-0732">Signal</keyword>
<evidence type="ECO:0000256" key="1">
    <source>
        <dbReference type="SAM" id="SignalP"/>
    </source>
</evidence>
<evidence type="ECO:0008006" key="4">
    <source>
        <dbReference type="Google" id="ProtNLM"/>
    </source>
</evidence>